<dbReference type="Pfam" id="PF04879">
    <property type="entry name" value="Molybdop_Fe4S4"/>
    <property type="match status" value="1"/>
</dbReference>
<gene>
    <name evidence="13" type="ORF">DL239_20685</name>
</gene>
<dbReference type="InterPro" id="IPR041854">
    <property type="entry name" value="BFD-like_2Fe2S-bd_dom_sf"/>
</dbReference>
<evidence type="ECO:0000313" key="14">
    <source>
        <dbReference type="Proteomes" id="UP001429564"/>
    </source>
</evidence>
<dbReference type="Pfam" id="PF04324">
    <property type="entry name" value="Fer2_BFD"/>
    <property type="match status" value="1"/>
</dbReference>
<comment type="cofactor">
    <cofactor evidence="2">
        <name>[4Fe-4S] cluster</name>
        <dbReference type="ChEBI" id="CHEBI:49883"/>
    </cofactor>
</comment>
<dbReference type="PROSITE" id="PS51669">
    <property type="entry name" value="4FE4S_MOW_BIS_MGD"/>
    <property type="match status" value="1"/>
</dbReference>
<proteinExistence type="inferred from homology"/>
<keyword evidence="5" id="KW-0500">Molybdenum</keyword>
<evidence type="ECO:0000256" key="6">
    <source>
        <dbReference type="ARBA" id="ARBA00022723"/>
    </source>
</evidence>
<evidence type="ECO:0000256" key="10">
    <source>
        <dbReference type="ARBA" id="ARBA00023063"/>
    </source>
</evidence>
<protein>
    <submittedName>
        <fullName evidence="13">Nitrate reductase</fullName>
    </submittedName>
</protein>
<dbReference type="InterPro" id="IPR009010">
    <property type="entry name" value="Asp_de-COase-like_dom_sf"/>
</dbReference>
<dbReference type="CDD" id="cd02754">
    <property type="entry name" value="MopB_Nitrate-R-NapA-like"/>
    <property type="match status" value="1"/>
</dbReference>
<dbReference type="Proteomes" id="UP001429564">
    <property type="component" value="Unassembled WGS sequence"/>
</dbReference>
<dbReference type="EMBL" id="QHLQ01000039">
    <property type="protein sequence ID" value="NIZ63385.1"/>
    <property type="molecule type" value="Genomic_DNA"/>
</dbReference>
<dbReference type="Gene3D" id="2.40.40.20">
    <property type="match status" value="1"/>
</dbReference>
<evidence type="ECO:0000256" key="2">
    <source>
        <dbReference type="ARBA" id="ARBA00001966"/>
    </source>
</evidence>
<keyword evidence="9" id="KW-0411">Iron-sulfur</keyword>
<comment type="similarity">
    <text evidence="3">Belongs to the prokaryotic molybdopterin-containing oxidoreductase family. NasA/NapA/NarB subfamily.</text>
</comment>
<dbReference type="PANTHER" id="PTHR43105:SF9">
    <property type="entry name" value="NADPH-FE(3+) OXIDOREDUCTASE SUBUNIT ALPHA"/>
    <property type="match status" value="1"/>
</dbReference>
<reference evidence="13 14" key="1">
    <citation type="submission" date="2018-05" db="EMBL/GenBank/DDBJ databases">
        <authorList>
            <person name="Zhang Y.-J."/>
        </authorList>
    </citation>
    <scope>NUCLEOTIDE SEQUENCE [LARGE SCALE GENOMIC DNA]</scope>
    <source>
        <strain evidence="13 14">CY04</strain>
    </source>
</reference>
<accession>A0ABX0WCF2</accession>
<feature type="region of interest" description="Disordered" evidence="11">
    <location>
        <begin position="584"/>
        <end position="608"/>
    </location>
</feature>
<dbReference type="CDD" id="cd02791">
    <property type="entry name" value="MopB_CT_Nitrate-R-NapA-like"/>
    <property type="match status" value="1"/>
</dbReference>
<dbReference type="InterPro" id="IPR006657">
    <property type="entry name" value="MoPterin_dinucl-bd_dom"/>
</dbReference>
<organism evidence="13 14">
    <name type="scientific">Parasedimentitalea denitrificans</name>
    <dbReference type="NCBI Taxonomy" id="2211118"/>
    <lineage>
        <taxon>Bacteria</taxon>
        <taxon>Pseudomonadati</taxon>
        <taxon>Pseudomonadota</taxon>
        <taxon>Alphaproteobacteria</taxon>
        <taxon>Rhodobacterales</taxon>
        <taxon>Paracoccaceae</taxon>
        <taxon>Parasedimentitalea</taxon>
    </lineage>
</organism>
<keyword evidence="8" id="KW-0408">Iron</keyword>
<comment type="caution">
    <text evidence="13">The sequence shown here is derived from an EMBL/GenBank/DDBJ whole genome shotgun (WGS) entry which is preliminary data.</text>
</comment>
<evidence type="ECO:0000259" key="12">
    <source>
        <dbReference type="PROSITE" id="PS51669"/>
    </source>
</evidence>
<evidence type="ECO:0000256" key="5">
    <source>
        <dbReference type="ARBA" id="ARBA00022505"/>
    </source>
</evidence>
<dbReference type="Pfam" id="PF00384">
    <property type="entry name" value="Molybdopterin"/>
    <property type="match status" value="1"/>
</dbReference>
<keyword evidence="4" id="KW-0004">4Fe-4S</keyword>
<evidence type="ECO:0000256" key="1">
    <source>
        <dbReference type="ARBA" id="ARBA00001942"/>
    </source>
</evidence>
<evidence type="ECO:0000256" key="11">
    <source>
        <dbReference type="SAM" id="MobiDB-lite"/>
    </source>
</evidence>
<dbReference type="PANTHER" id="PTHR43105">
    <property type="entry name" value="RESPIRATORY NITRATE REDUCTASE"/>
    <property type="match status" value="1"/>
</dbReference>
<feature type="compositionally biased region" description="Polar residues" evidence="11">
    <location>
        <begin position="584"/>
        <end position="598"/>
    </location>
</feature>
<dbReference type="InterPro" id="IPR006656">
    <property type="entry name" value="Mopterin_OxRdtase"/>
</dbReference>
<keyword evidence="6" id="KW-0479">Metal-binding</keyword>
<dbReference type="SMART" id="SM00926">
    <property type="entry name" value="Molybdop_Fe4S4"/>
    <property type="match status" value="1"/>
</dbReference>
<dbReference type="SUPFAM" id="SSF50692">
    <property type="entry name" value="ADC-like"/>
    <property type="match status" value="1"/>
</dbReference>
<dbReference type="Gene3D" id="3.40.228.10">
    <property type="entry name" value="Dimethylsulfoxide Reductase, domain 2"/>
    <property type="match status" value="1"/>
</dbReference>
<keyword evidence="7" id="KW-0560">Oxidoreductase</keyword>
<keyword evidence="14" id="KW-1185">Reference proteome</keyword>
<evidence type="ECO:0000256" key="8">
    <source>
        <dbReference type="ARBA" id="ARBA00023004"/>
    </source>
</evidence>
<dbReference type="InterPro" id="IPR041957">
    <property type="entry name" value="CT_Nitrate-R-NapA-like"/>
</dbReference>
<keyword evidence="10" id="KW-0534">Nitrate assimilation</keyword>
<evidence type="ECO:0000256" key="3">
    <source>
        <dbReference type="ARBA" id="ARBA00008747"/>
    </source>
</evidence>
<sequence>MKPVCTTCPYCGVGCGLLASGDGSIKGDPDHPSNFGRLCSKGAALGETLGLEGRLLSPHVGGAPTDWDSALDLVAGKFSAAVREHGPDSVAFYVSGQLLSEDYYVANKLMKGFIGAANIDTNSRLCMASTVAGHKRAFGSDTVSGTYEDLELADVIVLVGSNLAWCHPVLFQRIQAAKSERPGLKIITIDPRRTATTHGSDLHLAVRPDGDTALFNSLLGEIVRRGRVDQAYVEAHVHGFEQSLSAAQSTLPADTGLSAEELQLFHDLWIGSEKVVTVFSQGVNQSVGGTDKVNAILNCHLATGRIGRPGMGPFSVTGQPNAMGGREVGGLANMLACHLDIEDADHRKTVQSAWQSPTICTKPGLKAVDLFRACASGQIKALWVMGTNPAVSMPDADAVSQAIKAVDFSVISEVVEQTDTSTVTDVQLPATAWGEKTGTVTNSERRISLQRAFLSAPGETRPDWKIICDVAQRMGWAEAFSYQSPVEIFREYAALSGQAAGLGGDFDISGLATISEAGYAEFTPVQWPIPSGSPGVDRFFGAGGFSHRDKRARMVPVIATYDGRRRRNIFQLNTGRIRDQWHTMTRSGKSPRLSQHQSEPFGEIHPKDADELGLKPGDLLEIQSAYGRAVVRARITDGIARSTVFVPMHWSGANSATGRINAVIAPTIDPISGQPDLKGGLVQLRRFDALWYGFAVSVAQMPASSAYSAVIKTTSGWSCELAGIEMPASWVQQARNVLNLKTGSISQMRDSAKGITRVAIHEGSRLTGLFFAASSPVTVDRQRAVSQVGTDEQALAALAGLPAVGQPDPGRLVCACFNVGVNTIRSAIHQGATTLVEVGNCTAAGTNCGSCKAELQTLINAVPILTAAE</sequence>
<dbReference type="Gene3D" id="3.40.50.740">
    <property type="match status" value="1"/>
</dbReference>
<dbReference type="RefSeq" id="WP_167685976.1">
    <property type="nucleotide sequence ID" value="NZ_QHLQ01000039.1"/>
</dbReference>
<dbReference type="Gene3D" id="1.10.10.1100">
    <property type="entry name" value="BFD-like [2Fe-2S]-binding domain"/>
    <property type="match status" value="1"/>
</dbReference>
<dbReference type="InterPro" id="IPR050123">
    <property type="entry name" value="Prok_molybdopt-oxidoreductase"/>
</dbReference>
<dbReference type="InterPro" id="IPR006963">
    <property type="entry name" value="Mopterin_OxRdtase_4Fe-4S_dom"/>
</dbReference>
<dbReference type="InterPro" id="IPR007419">
    <property type="entry name" value="BFD-like_2Fe2S-bd_dom"/>
</dbReference>
<dbReference type="Pfam" id="PF01568">
    <property type="entry name" value="Molydop_binding"/>
    <property type="match status" value="1"/>
</dbReference>
<comment type="cofactor">
    <cofactor evidence="1">
        <name>Mo-bis(molybdopterin guanine dinucleotide)</name>
        <dbReference type="ChEBI" id="CHEBI:60539"/>
    </cofactor>
</comment>
<evidence type="ECO:0000256" key="9">
    <source>
        <dbReference type="ARBA" id="ARBA00023014"/>
    </source>
</evidence>
<evidence type="ECO:0000256" key="4">
    <source>
        <dbReference type="ARBA" id="ARBA00022485"/>
    </source>
</evidence>
<evidence type="ECO:0000313" key="13">
    <source>
        <dbReference type="EMBL" id="NIZ63385.1"/>
    </source>
</evidence>
<name>A0ABX0WCF2_9RHOB</name>
<dbReference type="Gene3D" id="2.20.25.90">
    <property type="entry name" value="ADC-like domains"/>
    <property type="match status" value="1"/>
</dbReference>
<evidence type="ECO:0000256" key="7">
    <source>
        <dbReference type="ARBA" id="ARBA00023002"/>
    </source>
</evidence>
<feature type="domain" description="4Fe-4S Mo/W bis-MGD-type" evidence="12">
    <location>
        <begin position="1"/>
        <end position="53"/>
    </location>
</feature>
<dbReference type="SUPFAM" id="SSF53706">
    <property type="entry name" value="Formate dehydrogenase/DMSO reductase, domains 1-3"/>
    <property type="match status" value="1"/>
</dbReference>